<dbReference type="Pfam" id="PF02518">
    <property type="entry name" value="HATPase_c"/>
    <property type="match status" value="1"/>
</dbReference>
<keyword evidence="4" id="KW-1003">Cell membrane</keyword>
<evidence type="ECO:0000256" key="5">
    <source>
        <dbReference type="ARBA" id="ARBA00022553"/>
    </source>
</evidence>
<dbReference type="PANTHER" id="PTHR43065">
    <property type="entry name" value="SENSOR HISTIDINE KINASE"/>
    <property type="match status" value="1"/>
</dbReference>
<feature type="transmembrane region" description="Helical" evidence="14">
    <location>
        <begin position="35"/>
        <end position="56"/>
    </location>
</feature>
<proteinExistence type="predicted"/>
<dbReference type="SUPFAM" id="SSF158472">
    <property type="entry name" value="HAMP domain-like"/>
    <property type="match status" value="1"/>
</dbReference>
<evidence type="ECO:0000256" key="10">
    <source>
        <dbReference type="ARBA" id="ARBA00022840"/>
    </source>
</evidence>
<dbReference type="InterPro" id="IPR045671">
    <property type="entry name" value="NtrY-like_N"/>
</dbReference>
<evidence type="ECO:0000256" key="12">
    <source>
        <dbReference type="ARBA" id="ARBA00023012"/>
    </source>
</evidence>
<evidence type="ECO:0000256" key="2">
    <source>
        <dbReference type="ARBA" id="ARBA00004651"/>
    </source>
</evidence>
<dbReference type="SMART" id="SM00304">
    <property type="entry name" value="HAMP"/>
    <property type="match status" value="1"/>
</dbReference>
<evidence type="ECO:0000256" key="14">
    <source>
        <dbReference type="SAM" id="Phobius"/>
    </source>
</evidence>
<dbReference type="InterPro" id="IPR036890">
    <property type="entry name" value="HATPase_C_sf"/>
</dbReference>
<keyword evidence="19" id="KW-1185">Reference proteome</keyword>
<evidence type="ECO:0000256" key="15">
    <source>
        <dbReference type="SAM" id="SignalP"/>
    </source>
</evidence>
<dbReference type="Pfam" id="PF19312">
    <property type="entry name" value="NtrY_N"/>
    <property type="match status" value="1"/>
</dbReference>
<comment type="subcellular location">
    <subcellularLocation>
        <location evidence="2">Cell membrane</location>
        <topology evidence="2">Multi-pass membrane protein</topology>
    </subcellularLocation>
</comment>
<dbReference type="EMBL" id="JBHTMC010000034">
    <property type="protein sequence ID" value="MFD1265529.1"/>
    <property type="molecule type" value="Genomic_DNA"/>
</dbReference>
<dbReference type="Gene3D" id="3.30.565.10">
    <property type="entry name" value="Histidine kinase-like ATPase, C-terminal domain"/>
    <property type="match status" value="1"/>
</dbReference>
<feature type="signal peptide" evidence="15">
    <location>
        <begin position="1"/>
        <end position="21"/>
    </location>
</feature>
<dbReference type="SMART" id="SM00387">
    <property type="entry name" value="HATPase_c"/>
    <property type="match status" value="1"/>
</dbReference>
<dbReference type="Pfam" id="PF00672">
    <property type="entry name" value="HAMP"/>
    <property type="match status" value="1"/>
</dbReference>
<evidence type="ECO:0000256" key="13">
    <source>
        <dbReference type="ARBA" id="ARBA00023136"/>
    </source>
</evidence>
<dbReference type="SUPFAM" id="SSF55874">
    <property type="entry name" value="ATPase domain of HSP90 chaperone/DNA topoisomerase II/histidine kinase"/>
    <property type="match status" value="1"/>
</dbReference>
<dbReference type="SUPFAM" id="SSF47384">
    <property type="entry name" value="Homodimeric domain of signal transducing histidine kinase"/>
    <property type="match status" value="1"/>
</dbReference>
<accession>A0ABW3WI96</accession>
<keyword evidence="6" id="KW-0808">Transferase</keyword>
<evidence type="ECO:0000256" key="1">
    <source>
        <dbReference type="ARBA" id="ARBA00000085"/>
    </source>
</evidence>
<dbReference type="InterPro" id="IPR035965">
    <property type="entry name" value="PAS-like_dom_sf"/>
</dbReference>
<keyword evidence="8" id="KW-0547">Nucleotide-binding</keyword>
<dbReference type="PIRSF" id="PIRSF037532">
    <property type="entry name" value="STHK_NtrY"/>
    <property type="match status" value="1"/>
</dbReference>
<keyword evidence="12" id="KW-0902">Two-component regulatory system</keyword>
<feature type="domain" description="Histidine kinase" evidence="16">
    <location>
        <begin position="492"/>
        <end position="703"/>
    </location>
</feature>
<comment type="caution">
    <text evidence="18">The sequence shown here is derived from an EMBL/GenBank/DDBJ whole genome shotgun (WGS) entry which is preliminary data.</text>
</comment>
<feature type="transmembrane region" description="Helical" evidence="14">
    <location>
        <begin position="76"/>
        <end position="100"/>
    </location>
</feature>
<evidence type="ECO:0000256" key="7">
    <source>
        <dbReference type="ARBA" id="ARBA00022692"/>
    </source>
</evidence>
<protein>
    <recommendedName>
        <fullName evidence="3">histidine kinase</fullName>
        <ecNumber evidence="3">2.7.13.3</ecNumber>
    </recommendedName>
</protein>
<keyword evidence="13 14" id="KW-0472">Membrane</keyword>
<dbReference type="InterPro" id="IPR017232">
    <property type="entry name" value="NtrY"/>
</dbReference>
<dbReference type="PANTHER" id="PTHR43065:SF10">
    <property type="entry name" value="PEROXIDE STRESS-ACTIVATED HISTIDINE KINASE MAK3"/>
    <property type="match status" value="1"/>
</dbReference>
<dbReference type="InterPro" id="IPR003594">
    <property type="entry name" value="HATPase_dom"/>
</dbReference>
<evidence type="ECO:0000256" key="3">
    <source>
        <dbReference type="ARBA" id="ARBA00012438"/>
    </source>
</evidence>
<feature type="transmembrane region" description="Helical" evidence="14">
    <location>
        <begin position="276"/>
        <end position="300"/>
    </location>
</feature>
<evidence type="ECO:0000256" key="6">
    <source>
        <dbReference type="ARBA" id="ARBA00022679"/>
    </source>
</evidence>
<keyword evidence="9" id="KW-0418">Kinase</keyword>
<keyword evidence="7 14" id="KW-0812">Transmembrane</keyword>
<evidence type="ECO:0000256" key="9">
    <source>
        <dbReference type="ARBA" id="ARBA00022777"/>
    </source>
</evidence>
<evidence type="ECO:0000259" key="17">
    <source>
        <dbReference type="PROSITE" id="PS50885"/>
    </source>
</evidence>
<evidence type="ECO:0000256" key="11">
    <source>
        <dbReference type="ARBA" id="ARBA00022989"/>
    </source>
</evidence>
<sequence length="707" mass="76662">MKRAYLVIVAALAGISLFLLASASANTELFAGSYPFLLALNGAVVVAMAALVGIQLRQLWREYRRREFGSRLKMRLVLMFALMGVVPGVLVYGVSLQFVVRSIESWFDVRVDSALEGGIALGQSAFDYLVSQVRDKADDMVLELEVASAGAGSAALLNRLREQSGISSATIISANGQVVATAADQSHGLIPDLPSVAELRQARQSRHFQSVDSRPDGRLVIRVVTPIPLRTLAGEPNLLMLLQPVPESFGRSAEAVQEAYRDYQQLTLGRSGLKRIYTITLSLTLLLALLTALAVAFFIARRLAAPLLILAEGTQAVAQGDFSPRQALPANDELGVLTQSFNRMTRQLQDARGAAERSRAEVEAARAYLESVLAHLSTGVLAFSVDGQLRAANHGALQILADDLAGFEDLALEDWPRLDLFRDTLVEGFANNEGDWQTQIDLPVKDSSPLSLLIHGSRLPAVGGGGLVVVFDDISSLVAAQRTAAWAEVARRLAHEIKNPLTPIQLSAERLAFKLADRLDDSGREMLERATTTIVNQVEAMKNLVNAFRDYARLPAPKLAAVDLNALIREVLHLYESSAVRVRTELATGLPPVMGDSTQLRQVIHNMLQNAQDAVTGVDDGEVRVLTRRDGERVVLLFRDSGPGFPAEVLARAFEPYFTTKSRGTGLGLAIVKKIVDEHGGDVRLSNLEGGGAEVRIRLRLAENKQA</sequence>
<dbReference type="InterPro" id="IPR005467">
    <property type="entry name" value="His_kinase_dom"/>
</dbReference>
<gene>
    <name evidence="18" type="ORF">ACFQ4M_18295</name>
</gene>
<dbReference type="Gene3D" id="6.10.340.10">
    <property type="match status" value="1"/>
</dbReference>
<evidence type="ECO:0000313" key="19">
    <source>
        <dbReference type="Proteomes" id="UP001597158"/>
    </source>
</evidence>
<dbReference type="InterPro" id="IPR004358">
    <property type="entry name" value="Sig_transdc_His_kin-like_C"/>
</dbReference>
<dbReference type="Gene3D" id="1.10.287.130">
    <property type="match status" value="1"/>
</dbReference>
<reference evidence="19" key="1">
    <citation type="journal article" date="2019" name="Int. J. Syst. Evol. Microbiol.">
        <title>The Global Catalogue of Microorganisms (GCM) 10K type strain sequencing project: providing services to taxonomists for standard genome sequencing and annotation.</title>
        <authorList>
            <consortium name="The Broad Institute Genomics Platform"/>
            <consortium name="The Broad Institute Genome Sequencing Center for Infectious Disease"/>
            <person name="Wu L."/>
            <person name="Ma J."/>
        </authorList>
    </citation>
    <scope>NUCLEOTIDE SEQUENCE [LARGE SCALE GENOMIC DNA]</scope>
    <source>
        <strain evidence="19">CCUG 48884</strain>
    </source>
</reference>
<feature type="chain" id="PRO_5045418847" description="histidine kinase" evidence="15">
    <location>
        <begin position="22"/>
        <end position="707"/>
    </location>
</feature>
<organism evidence="18 19">
    <name type="scientific">Thauera mechernichensis</name>
    <dbReference type="NCBI Taxonomy" id="82788"/>
    <lineage>
        <taxon>Bacteria</taxon>
        <taxon>Pseudomonadati</taxon>
        <taxon>Pseudomonadota</taxon>
        <taxon>Betaproteobacteria</taxon>
        <taxon>Rhodocyclales</taxon>
        <taxon>Zoogloeaceae</taxon>
        <taxon>Thauera</taxon>
    </lineage>
</organism>
<dbReference type="InterPro" id="IPR003661">
    <property type="entry name" value="HisK_dim/P_dom"/>
</dbReference>
<keyword evidence="11 14" id="KW-1133">Transmembrane helix</keyword>
<dbReference type="RefSeq" id="WP_002926159.1">
    <property type="nucleotide sequence ID" value="NZ_JARQZE010000006.1"/>
</dbReference>
<name>A0ABW3WI96_9RHOO</name>
<evidence type="ECO:0000259" key="16">
    <source>
        <dbReference type="PROSITE" id="PS50109"/>
    </source>
</evidence>
<evidence type="ECO:0000313" key="18">
    <source>
        <dbReference type="EMBL" id="MFD1265529.1"/>
    </source>
</evidence>
<dbReference type="PRINTS" id="PR00344">
    <property type="entry name" value="BCTRLSENSOR"/>
</dbReference>
<dbReference type="CDD" id="cd06225">
    <property type="entry name" value="HAMP"/>
    <property type="match status" value="1"/>
</dbReference>
<dbReference type="PROSITE" id="PS50109">
    <property type="entry name" value="HIS_KIN"/>
    <property type="match status" value="1"/>
</dbReference>
<dbReference type="CDD" id="cd00082">
    <property type="entry name" value="HisKA"/>
    <property type="match status" value="1"/>
</dbReference>
<evidence type="ECO:0000256" key="8">
    <source>
        <dbReference type="ARBA" id="ARBA00022741"/>
    </source>
</evidence>
<dbReference type="InterPro" id="IPR003660">
    <property type="entry name" value="HAMP_dom"/>
</dbReference>
<keyword evidence="5" id="KW-0597">Phosphoprotein</keyword>
<comment type="catalytic activity">
    <reaction evidence="1">
        <text>ATP + protein L-histidine = ADP + protein N-phospho-L-histidine.</text>
        <dbReference type="EC" id="2.7.13.3"/>
    </reaction>
</comment>
<keyword evidence="15" id="KW-0732">Signal</keyword>
<dbReference type="GO" id="GO:0005524">
    <property type="term" value="F:ATP binding"/>
    <property type="evidence" value="ECO:0007669"/>
    <property type="project" value="UniProtKB-KW"/>
</dbReference>
<keyword evidence="10 18" id="KW-0067">ATP-binding</keyword>
<dbReference type="Pfam" id="PF00512">
    <property type="entry name" value="HisKA"/>
    <property type="match status" value="1"/>
</dbReference>
<feature type="domain" description="HAMP" evidence="17">
    <location>
        <begin position="301"/>
        <end position="353"/>
    </location>
</feature>
<dbReference type="SUPFAM" id="SSF55785">
    <property type="entry name" value="PYP-like sensor domain (PAS domain)"/>
    <property type="match status" value="1"/>
</dbReference>
<dbReference type="PROSITE" id="PS50885">
    <property type="entry name" value="HAMP"/>
    <property type="match status" value="1"/>
</dbReference>
<evidence type="ECO:0000256" key="4">
    <source>
        <dbReference type="ARBA" id="ARBA00022475"/>
    </source>
</evidence>
<dbReference type="EC" id="2.7.13.3" evidence="3"/>
<dbReference type="InterPro" id="IPR036097">
    <property type="entry name" value="HisK_dim/P_sf"/>
</dbReference>
<dbReference type="SMART" id="SM00388">
    <property type="entry name" value="HisKA"/>
    <property type="match status" value="1"/>
</dbReference>
<dbReference type="Proteomes" id="UP001597158">
    <property type="component" value="Unassembled WGS sequence"/>
</dbReference>